<organism evidence="2 3">
    <name type="scientific">Floridaenema flaviceps BLCC-F50</name>
    <dbReference type="NCBI Taxonomy" id="3153642"/>
    <lineage>
        <taxon>Bacteria</taxon>
        <taxon>Bacillati</taxon>
        <taxon>Cyanobacteriota</taxon>
        <taxon>Cyanophyceae</taxon>
        <taxon>Oscillatoriophycideae</taxon>
        <taxon>Aerosakkonematales</taxon>
        <taxon>Aerosakkonemataceae</taxon>
        <taxon>Floridanema</taxon>
        <taxon>Floridanema flaviceps</taxon>
    </lineage>
</organism>
<gene>
    <name evidence="2" type="ORF">ACE1CI_25195</name>
</gene>
<protein>
    <submittedName>
        <fullName evidence="2">STAS/SEC14 domain-containing protein</fullName>
    </submittedName>
</protein>
<feature type="coiled-coil region" evidence="1">
    <location>
        <begin position="82"/>
        <end position="109"/>
    </location>
</feature>
<sequence>MSTVKVEIQMSSEELIKAVSQLSLPDLEQFVSQVIALQAQRRANNLPQSEAELLLKINQGIPSHIQKQYDELVVKRQAETLTTEEHKELLNLTEQIEKLQTQRIEHLVELAGIRKISLRELMENLGIQVPMGEHPAIEVN</sequence>
<accession>A0ABV4XWU8</accession>
<evidence type="ECO:0000256" key="1">
    <source>
        <dbReference type="SAM" id="Coils"/>
    </source>
</evidence>
<keyword evidence="1" id="KW-0175">Coiled coil</keyword>
<dbReference type="RefSeq" id="WP_413265849.1">
    <property type="nucleotide sequence ID" value="NZ_JBHFNR010000188.1"/>
</dbReference>
<dbReference type="EMBL" id="JBHFNR010000188">
    <property type="protein sequence ID" value="MFB2896220.1"/>
    <property type="molecule type" value="Genomic_DNA"/>
</dbReference>
<proteinExistence type="predicted"/>
<dbReference type="Proteomes" id="UP001576784">
    <property type="component" value="Unassembled WGS sequence"/>
</dbReference>
<evidence type="ECO:0000313" key="3">
    <source>
        <dbReference type="Proteomes" id="UP001576784"/>
    </source>
</evidence>
<name>A0ABV4XWU8_9CYAN</name>
<keyword evidence="3" id="KW-1185">Reference proteome</keyword>
<comment type="caution">
    <text evidence="2">The sequence shown here is derived from an EMBL/GenBank/DDBJ whole genome shotgun (WGS) entry which is preliminary data.</text>
</comment>
<evidence type="ECO:0000313" key="2">
    <source>
        <dbReference type="EMBL" id="MFB2896220.1"/>
    </source>
</evidence>
<reference evidence="2 3" key="1">
    <citation type="submission" date="2024-09" db="EMBL/GenBank/DDBJ databases">
        <title>Floridaenema gen nov. (Aerosakkonemataceae, Aerosakkonematales ord. nov., Cyanobacteria) from benthic tropical and subtropical fresh waters, with the description of four new species.</title>
        <authorList>
            <person name="Moretto J.A."/>
            <person name="Berthold D.E."/>
            <person name="Lefler F.W."/>
            <person name="Huang I.-S."/>
            <person name="Laughinghouse H. IV."/>
        </authorList>
    </citation>
    <scope>NUCLEOTIDE SEQUENCE [LARGE SCALE GENOMIC DNA]</scope>
    <source>
        <strain evidence="2 3">BLCC-F50</strain>
    </source>
</reference>